<gene>
    <name evidence="2" type="ORF">ENS29_03030</name>
</gene>
<feature type="region of interest" description="Disordered" evidence="1">
    <location>
        <begin position="1"/>
        <end position="37"/>
    </location>
</feature>
<sequence>MPSQERKGQRQFVKSIDESGRQGGSRIQEGTGSRHLKSVGRSLACRMFSGFRIFKVHLRIGCGGIGIANGDERCG</sequence>
<dbReference type="EMBL" id="DSUH01000067">
    <property type="protein sequence ID" value="HGU31812.1"/>
    <property type="molecule type" value="Genomic_DNA"/>
</dbReference>
<evidence type="ECO:0000256" key="1">
    <source>
        <dbReference type="SAM" id="MobiDB-lite"/>
    </source>
</evidence>
<name>A0A7C4RQR7_9BACT</name>
<protein>
    <submittedName>
        <fullName evidence="2">Uncharacterized protein</fullName>
    </submittedName>
</protein>
<evidence type="ECO:0000313" key="2">
    <source>
        <dbReference type="EMBL" id="HGU31812.1"/>
    </source>
</evidence>
<comment type="caution">
    <text evidence="2">The sequence shown here is derived from an EMBL/GenBank/DDBJ whole genome shotgun (WGS) entry which is preliminary data.</text>
</comment>
<accession>A0A7C4RQR7</accession>
<dbReference type="AlphaFoldDB" id="A0A7C4RQR7"/>
<organism evidence="2">
    <name type="scientific">Desulfatirhabdium butyrativorans</name>
    <dbReference type="NCBI Taxonomy" id="340467"/>
    <lineage>
        <taxon>Bacteria</taxon>
        <taxon>Pseudomonadati</taxon>
        <taxon>Thermodesulfobacteriota</taxon>
        <taxon>Desulfobacteria</taxon>
        <taxon>Desulfobacterales</taxon>
        <taxon>Desulfatirhabdiaceae</taxon>
        <taxon>Desulfatirhabdium</taxon>
    </lineage>
</organism>
<proteinExistence type="predicted"/>
<reference evidence="2" key="1">
    <citation type="journal article" date="2020" name="mSystems">
        <title>Genome- and Community-Level Interaction Insights into Carbon Utilization and Element Cycling Functions of Hydrothermarchaeota in Hydrothermal Sediment.</title>
        <authorList>
            <person name="Zhou Z."/>
            <person name="Liu Y."/>
            <person name="Xu W."/>
            <person name="Pan J."/>
            <person name="Luo Z.H."/>
            <person name="Li M."/>
        </authorList>
    </citation>
    <scope>NUCLEOTIDE SEQUENCE [LARGE SCALE GENOMIC DNA]</scope>
    <source>
        <strain evidence="2">SpSt-477</strain>
    </source>
</reference>